<dbReference type="Proteomes" id="UP000199687">
    <property type="component" value="Unassembled WGS sequence"/>
</dbReference>
<keyword evidence="2" id="KW-1185">Reference proteome</keyword>
<dbReference type="AlphaFoldDB" id="A0A1H9Q9V3"/>
<organism evidence="1 2">
    <name type="scientific">Gracilibacillus ureilyticus</name>
    <dbReference type="NCBI Taxonomy" id="531814"/>
    <lineage>
        <taxon>Bacteria</taxon>
        <taxon>Bacillati</taxon>
        <taxon>Bacillota</taxon>
        <taxon>Bacilli</taxon>
        <taxon>Bacillales</taxon>
        <taxon>Bacillaceae</taxon>
        <taxon>Gracilibacillus</taxon>
    </lineage>
</organism>
<accession>A0A1H9Q9V3</accession>
<sequence length="43" mass="4957">MKFITSATDQKSHFIGGDIFVKKYDLSFSLIYSKIKKLWGNLS</sequence>
<reference evidence="1 2" key="1">
    <citation type="submission" date="2016-10" db="EMBL/GenBank/DDBJ databases">
        <authorList>
            <person name="de Groot N.N."/>
        </authorList>
    </citation>
    <scope>NUCLEOTIDE SEQUENCE [LARGE SCALE GENOMIC DNA]</scope>
    <source>
        <strain evidence="1 2">CGMCC 1.7727</strain>
    </source>
</reference>
<dbReference type="EMBL" id="FOGL01000006">
    <property type="protein sequence ID" value="SER56935.1"/>
    <property type="molecule type" value="Genomic_DNA"/>
</dbReference>
<protein>
    <submittedName>
        <fullName evidence="1">Uncharacterized protein</fullName>
    </submittedName>
</protein>
<evidence type="ECO:0000313" key="1">
    <source>
        <dbReference type="EMBL" id="SER56935.1"/>
    </source>
</evidence>
<gene>
    <name evidence="1" type="ORF">SAMN04487944_10678</name>
</gene>
<evidence type="ECO:0000313" key="2">
    <source>
        <dbReference type="Proteomes" id="UP000199687"/>
    </source>
</evidence>
<proteinExistence type="predicted"/>
<name>A0A1H9Q9V3_9BACI</name>